<dbReference type="AlphaFoldDB" id="A0A238YBR2"/>
<dbReference type="RefSeq" id="WP_049932980.1">
    <property type="nucleotide sequence ID" value="NZ_FZNK01000010.1"/>
</dbReference>
<reference evidence="5" key="1">
    <citation type="submission" date="2017-06" db="EMBL/GenBank/DDBJ databases">
        <authorList>
            <person name="Kim H.J."/>
            <person name="Triplett B.A."/>
        </authorList>
    </citation>
    <scope>NUCLEOTIDE SEQUENCE [LARGE SCALE GENOMIC DNA]</scope>
    <source>
        <strain evidence="5">DSM 19316</strain>
    </source>
</reference>
<protein>
    <submittedName>
        <fullName evidence="4">CbiX/SirB N-terminal domain-containing protein</fullName>
    </submittedName>
    <submittedName>
        <fullName evidence="5">Sirohydrochlorin ferrochelatase</fullName>
    </submittedName>
</protein>
<dbReference type="EMBL" id="JAQLUK010000017">
    <property type="protein sequence ID" value="MDB2293347.1"/>
    <property type="molecule type" value="Genomic_DNA"/>
</dbReference>
<evidence type="ECO:0000256" key="2">
    <source>
        <dbReference type="ARBA" id="ARBA00023239"/>
    </source>
</evidence>
<evidence type="ECO:0000313" key="5">
    <source>
        <dbReference type="EMBL" id="SNR68034.1"/>
    </source>
</evidence>
<sequence>MPRETLVLVGRNEVRSVAEQHADRLRQAGLVDTVTTATYEVEPESELREGLSDVRGDRVYAVPLCFAHTHETLKDVPRALNRLSGEVRYCDPIGRRQAVTEAIRSQAEAASDADALLLVALGNSRDDHAQTVAASHAARLRAEFDEVRTAYLLQSPAVECARYTLDADHAVACPLFVGNGEATRDRIPEQLELHRGGIDYADPFGADDVVADAIAVAVERARANSKLSTPSPDLVADAEPVATDGSGRN</sequence>
<dbReference type="EMBL" id="FZNK01000010">
    <property type="protein sequence ID" value="SNR68034.1"/>
    <property type="molecule type" value="Genomic_DNA"/>
</dbReference>
<dbReference type="Pfam" id="PF01903">
    <property type="entry name" value="CbiX"/>
    <property type="match status" value="2"/>
</dbReference>
<evidence type="ECO:0000313" key="7">
    <source>
        <dbReference type="Proteomes" id="UP001210528"/>
    </source>
</evidence>
<organism evidence="5 6">
    <name type="scientific">Halorubrum ezzemoulense</name>
    <name type="common">Halorubrum chaoviator</name>
    <dbReference type="NCBI Taxonomy" id="337243"/>
    <lineage>
        <taxon>Archaea</taxon>
        <taxon>Methanobacteriati</taxon>
        <taxon>Methanobacteriota</taxon>
        <taxon>Stenosarchaea group</taxon>
        <taxon>Halobacteria</taxon>
        <taxon>Halobacteriales</taxon>
        <taxon>Haloferacaceae</taxon>
        <taxon>Halorubrum</taxon>
    </lineage>
</organism>
<proteinExistence type="predicted"/>
<dbReference type="Proteomes" id="UP000198297">
    <property type="component" value="Unassembled WGS sequence"/>
</dbReference>
<evidence type="ECO:0000256" key="3">
    <source>
        <dbReference type="SAM" id="MobiDB-lite"/>
    </source>
</evidence>
<reference evidence="6" key="2">
    <citation type="submission" date="2017-06" db="EMBL/GenBank/DDBJ databases">
        <authorList>
            <person name="Varghese N."/>
            <person name="Submissions S."/>
        </authorList>
    </citation>
    <scope>NUCLEOTIDE SEQUENCE [LARGE SCALE GENOMIC DNA]</scope>
    <source>
        <strain evidence="6">DSM 19316</strain>
    </source>
</reference>
<dbReference type="SUPFAM" id="SSF53800">
    <property type="entry name" value="Chelatase"/>
    <property type="match status" value="2"/>
</dbReference>
<keyword evidence="2" id="KW-0456">Lyase</keyword>
<keyword evidence="7" id="KW-1185">Reference proteome</keyword>
<accession>A0A238YBR2</accession>
<dbReference type="InterPro" id="IPR002762">
    <property type="entry name" value="CbiX-like"/>
</dbReference>
<evidence type="ECO:0000313" key="6">
    <source>
        <dbReference type="Proteomes" id="UP000198297"/>
    </source>
</evidence>
<gene>
    <name evidence="4" type="ORF">PM085_13825</name>
    <name evidence="5" type="ORF">SAMN06266787_11029</name>
</gene>
<evidence type="ECO:0000256" key="1">
    <source>
        <dbReference type="ARBA" id="ARBA00022723"/>
    </source>
</evidence>
<dbReference type="GO" id="GO:0046872">
    <property type="term" value="F:metal ion binding"/>
    <property type="evidence" value="ECO:0007669"/>
    <property type="project" value="UniProtKB-KW"/>
</dbReference>
<evidence type="ECO:0000313" key="4">
    <source>
        <dbReference type="EMBL" id="MDB2293347.1"/>
    </source>
</evidence>
<keyword evidence="1" id="KW-0479">Metal-binding</keyword>
<dbReference type="Gene3D" id="3.40.50.1400">
    <property type="match status" value="2"/>
</dbReference>
<reference evidence="4 7" key="3">
    <citation type="submission" date="2023-01" db="EMBL/GenBank/DDBJ databases">
        <title>Halorubrum ezzemoulense from Santa Pola, Spain.</title>
        <authorList>
            <person name="Feng Y."/>
            <person name="Louyakis A.S."/>
            <person name="Gogarten J.P."/>
        </authorList>
    </citation>
    <scope>NUCLEOTIDE SEQUENCE [LARGE SCALE GENOMIC DNA]</scope>
    <source>
        <strain evidence="4 7">AMM015</strain>
    </source>
</reference>
<name>A0A238YBR2_HALEZ</name>
<feature type="region of interest" description="Disordered" evidence="3">
    <location>
        <begin position="222"/>
        <end position="249"/>
    </location>
</feature>
<dbReference type="GO" id="GO:0016829">
    <property type="term" value="F:lyase activity"/>
    <property type="evidence" value="ECO:0007669"/>
    <property type="project" value="UniProtKB-KW"/>
</dbReference>
<dbReference type="Proteomes" id="UP001210528">
    <property type="component" value="Unassembled WGS sequence"/>
</dbReference>